<protein>
    <submittedName>
        <fullName evidence="2">ArsR family transcriptional regulator</fullName>
    </submittedName>
</protein>
<dbReference type="PROSITE" id="PS50987">
    <property type="entry name" value="HTH_ARSR_2"/>
    <property type="match status" value="1"/>
</dbReference>
<dbReference type="PANTHER" id="PTHR38600">
    <property type="entry name" value="TRANSCRIPTIONAL REGULATORY PROTEIN"/>
    <property type="match status" value="1"/>
</dbReference>
<dbReference type="InterPro" id="IPR011991">
    <property type="entry name" value="ArsR-like_HTH"/>
</dbReference>
<dbReference type="PRINTS" id="PR00778">
    <property type="entry name" value="HTHARSR"/>
</dbReference>
<feature type="domain" description="HTH arsR-type" evidence="1">
    <location>
        <begin position="1"/>
        <end position="93"/>
    </location>
</feature>
<evidence type="ECO:0000313" key="3">
    <source>
        <dbReference type="Proteomes" id="UP000004688"/>
    </source>
</evidence>
<sequence length="115" mass="12754">MMMSLDTVFAALSDPTRRTILAMLLEDDMAVTDVAHPFTMSLAAISKHLHVLTAAGLISQEKRGRVKWCKLEPDALREASIWMQSFGQFEAVNLDAFERFLATELPDTAIDAPSD</sequence>
<dbReference type="InterPro" id="IPR036390">
    <property type="entry name" value="WH_DNA-bd_sf"/>
</dbReference>
<evidence type="ECO:0000259" key="1">
    <source>
        <dbReference type="PROSITE" id="PS50987"/>
    </source>
</evidence>
<dbReference type="Proteomes" id="UP000004688">
    <property type="component" value="Chromosome"/>
</dbReference>
<dbReference type="EMBL" id="CP003742">
    <property type="protein sequence ID" value="AGI73524.1"/>
    <property type="molecule type" value="Genomic_DNA"/>
</dbReference>
<organism evidence="2 3">
    <name type="scientific">Octadecabacter arcticus 238</name>
    <dbReference type="NCBI Taxonomy" id="391616"/>
    <lineage>
        <taxon>Bacteria</taxon>
        <taxon>Pseudomonadati</taxon>
        <taxon>Pseudomonadota</taxon>
        <taxon>Alphaproteobacteria</taxon>
        <taxon>Rhodobacterales</taxon>
        <taxon>Roseobacteraceae</taxon>
        <taxon>Octadecabacter</taxon>
    </lineage>
</organism>
<evidence type="ECO:0000313" key="2">
    <source>
        <dbReference type="EMBL" id="AGI73524.1"/>
    </source>
</evidence>
<accession>M9RLR5</accession>
<reference evidence="2 3" key="1">
    <citation type="journal article" date="2013" name="PLoS ONE">
        <title>Poles Apart: Arctic and Antarctic Octadecabacter strains Share High Genome Plasticity and a New Type of Xanthorhodopsin.</title>
        <authorList>
            <person name="Vollmers J."/>
            <person name="Voget S."/>
            <person name="Dietrich S."/>
            <person name="Gollnow K."/>
            <person name="Smits M."/>
            <person name="Meyer K."/>
            <person name="Brinkhoff T."/>
            <person name="Simon M."/>
            <person name="Daniel R."/>
        </authorList>
    </citation>
    <scope>NUCLEOTIDE SEQUENCE [LARGE SCALE GENOMIC DNA]</scope>
    <source>
        <strain evidence="2 3">238</strain>
    </source>
</reference>
<dbReference type="eggNOG" id="COG0640">
    <property type="taxonomic scope" value="Bacteria"/>
</dbReference>
<dbReference type="OrthoDB" id="9790747at2"/>
<dbReference type="Pfam" id="PF01022">
    <property type="entry name" value="HTH_5"/>
    <property type="match status" value="1"/>
</dbReference>
<name>M9RLR5_9RHOB</name>
<dbReference type="SMART" id="SM00418">
    <property type="entry name" value="HTH_ARSR"/>
    <property type="match status" value="1"/>
</dbReference>
<dbReference type="NCBIfam" id="NF033788">
    <property type="entry name" value="HTH_metalloreg"/>
    <property type="match status" value="1"/>
</dbReference>
<dbReference type="AlphaFoldDB" id="M9RLR5"/>
<dbReference type="CDD" id="cd00090">
    <property type="entry name" value="HTH_ARSR"/>
    <property type="match status" value="1"/>
</dbReference>
<dbReference type="GO" id="GO:0003700">
    <property type="term" value="F:DNA-binding transcription factor activity"/>
    <property type="evidence" value="ECO:0007669"/>
    <property type="project" value="InterPro"/>
</dbReference>
<keyword evidence="3" id="KW-1185">Reference proteome</keyword>
<dbReference type="HOGENOM" id="CLU_097806_0_2_5"/>
<dbReference type="InterPro" id="IPR036388">
    <property type="entry name" value="WH-like_DNA-bd_sf"/>
</dbReference>
<dbReference type="RefSeq" id="WP_015496528.1">
    <property type="nucleotide sequence ID" value="NC_020908.1"/>
</dbReference>
<dbReference type="SUPFAM" id="SSF46785">
    <property type="entry name" value="Winged helix' DNA-binding domain"/>
    <property type="match status" value="1"/>
</dbReference>
<gene>
    <name evidence="2" type="ORF">OA238_c35550</name>
</gene>
<dbReference type="KEGG" id="oar:OA238_c35550"/>
<dbReference type="Gene3D" id="1.10.10.10">
    <property type="entry name" value="Winged helix-like DNA-binding domain superfamily/Winged helix DNA-binding domain"/>
    <property type="match status" value="1"/>
</dbReference>
<dbReference type="PANTHER" id="PTHR38600:SF2">
    <property type="entry name" value="SLL0088 PROTEIN"/>
    <property type="match status" value="1"/>
</dbReference>
<proteinExistence type="predicted"/>
<dbReference type="STRING" id="391616.OA238_c35550"/>
<dbReference type="InterPro" id="IPR001845">
    <property type="entry name" value="HTH_ArsR_DNA-bd_dom"/>
</dbReference>